<keyword evidence="5" id="KW-1185">Reference proteome</keyword>
<dbReference type="EMBL" id="JACCBW010000002">
    <property type="protein sequence ID" value="NYE37475.1"/>
    <property type="molecule type" value="Genomic_DNA"/>
</dbReference>
<dbReference type="InterPro" id="IPR025334">
    <property type="entry name" value="DUF4240"/>
</dbReference>
<evidence type="ECO:0000313" key="4">
    <source>
        <dbReference type="EMBL" id="NYE37475.1"/>
    </source>
</evidence>
<protein>
    <recommendedName>
        <fullName evidence="3">DUF4240 domain-containing protein</fullName>
    </recommendedName>
</protein>
<dbReference type="Pfam" id="PF14024">
    <property type="entry name" value="DUF4240"/>
    <property type="match status" value="1"/>
</dbReference>
<reference evidence="4 5" key="2">
    <citation type="submission" date="2020-08" db="EMBL/GenBank/DDBJ databases">
        <title>The Agave Microbiome: Exploring the role of microbial communities in plant adaptations to desert environments.</title>
        <authorList>
            <person name="Partida-Martinez L.P."/>
        </authorList>
    </citation>
    <scope>NUCLEOTIDE SEQUENCE [LARGE SCALE GENOMIC DNA]</scope>
    <source>
        <strain evidence="4 5">AT2.17</strain>
    </source>
</reference>
<organism evidence="4 5">
    <name type="scientific">Nocardioides cavernae</name>
    <dbReference type="NCBI Taxonomy" id="1921566"/>
    <lineage>
        <taxon>Bacteria</taxon>
        <taxon>Bacillati</taxon>
        <taxon>Actinomycetota</taxon>
        <taxon>Actinomycetes</taxon>
        <taxon>Propionibacteriales</taxon>
        <taxon>Nocardioidaceae</taxon>
        <taxon>Nocardioides</taxon>
    </lineage>
</organism>
<reference evidence="4 5" key="1">
    <citation type="submission" date="2020-07" db="EMBL/GenBank/DDBJ databases">
        <authorList>
            <person name="Partida-Martinez L."/>
            <person name="Huntemann M."/>
            <person name="Clum A."/>
            <person name="Wang J."/>
            <person name="Palaniappan K."/>
            <person name="Ritter S."/>
            <person name="Chen I.-M."/>
            <person name="Stamatis D."/>
            <person name="Reddy T."/>
            <person name="O'Malley R."/>
            <person name="Daum C."/>
            <person name="Shapiro N."/>
            <person name="Ivanova N."/>
            <person name="Kyrpides N."/>
            <person name="Woyke T."/>
        </authorList>
    </citation>
    <scope>NUCLEOTIDE SEQUENCE [LARGE SCALE GENOMIC DNA]</scope>
    <source>
        <strain evidence="4 5">AT2.17</strain>
    </source>
</reference>
<evidence type="ECO:0000256" key="1">
    <source>
        <dbReference type="SAM" id="MobiDB-lite"/>
    </source>
</evidence>
<sequence>MRGDTRRRAYAWVGTALLAALAVGCSSDPVEPVTTEPWVEGGLPEYCGGRGGDLASFWELVHASCAVAQDGDVRQGEALEEVLSRLPEDRTAEFGRTFRRLNNDLVIITEVADDLCAPGLGLAEDLGTDYRSWVIAHGQDAYEAVLDDPARLRDFPDATAGCGLGEFFGAAATGNPVEGEREQSEAAGPALSHAAAAAGQ</sequence>
<feature type="domain" description="DUF4240" evidence="3">
    <location>
        <begin position="56"/>
        <end position="159"/>
    </location>
</feature>
<dbReference type="PROSITE" id="PS51257">
    <property type="entry name" value="PROKAR_LIPOPROTEIN"/>
    <property type="match status" value="1"/>
</dbReference>
<keyword evidence="2" id="KW-0732">Signal</keyword>
<feature type="region of interest" description="Disordered" evidence="1">
    <location>
        <begin position="174"/>
        <end position="200"/>
    </location>
</feature>
<proteinExistence type="predicted"/>
<accession>A0A7Y9H3X6</accession>
<dbReference type="Proteomes" id="UP000549911">
    <property type="component" value="Unassembled WGS sequence"/>
</dbReference>
<gene>
    <name evidence="4" type="ORF">F4692_002608</name>
</gene>
<evidence type="ECO:0000313" key="5">
    <source>
        <dbReference type="Proteomes" id="UP000549911"/>
    </source>
</evidence>
<feature type="chain" id="PRO_5038580151" description="DUF4240 domain-containing protein" evidence="2">
    <location>
        <begin position="28"/>
        <end position="200"/>
    </location>
</feature>
<feature type="signal peptide" evidence="2">
    <location>
        <begin position="1"/>
        <end position="27"/>
    </location>
</feature>
<feature type="compositionally biased region" description="Low complexity" evidence="1">
    <location>
        <begin position="186"/>
        <end position="200"/>
    </location>
</feature>
<name>A0A7Y9H3X6_9ACTN</name>
<evidence type="ECO:0000259" key="3">
    <source>
        <dbReference type="Pfam" id="PF14024"/>
    </source>
</evidence>
<comment type="caution">
    <text evidence="4">The sequence shown here is derived from an EMBL/GenBank/DDBJ whole genome shotgun (WGS) entry which is preliminary data.</text>
</comment>
<dbReference type="RefSeq" id="WP_179620021.1">
    <property type="nucleotide sequence ID" value="NZ_JACCBW010000002.1"/>
</dbReference>
<dbReference type="AlphaFoldDB" id="A0A7Y9H3X6"/>
<evidence type="ECO:0000256" key="2">
    <source>
        <dbReference type="SAM" id="SignalP"/>
    </source>
</evidence>